<keyword evidence="4" id="KW-0378">Hydrolase</keyword>
<accession>A0A1M4EN07</accession>
<sequence>MHTPSKPVRILAAATAAIAMTACAGRPVPAEATSAGVTAPVSAAPEVPATPAGRQLAWLLDASTRLPITDDELAGHFTADFLKNIPPAQLNQALAGFENLKLERVEQSHERELLARVLAGASAVNVVISVDADGLMSGLRFMAPDPTTWAEVDERLRTLSPRTGFLAAELTPDGRCRPLHGVAAGERRPLGSMLKLYVLGAVAERIRSGAFGWDTKLTITPELKSLPSGELQDRPDGSQVTVLEAAKLMISISDNTATDLLIHKVGRKAVERTMRAWGVNDQRNVPFLTTRDLFVLKGVDYPRHAKRYLSLNDAGQRAYLEKVVAKTPLSKFAMWSAPRELDTLEWYASPAQICRAYAGLVKLGDRRVGEVMSISDGGLGLDRAQWPTVWFKGGSEPGVSDAGFLARTKQGRTYVVTTMAIDPKAPIGAHVWLEQTALSRGAFALAKAS</sequence>
<protein>
    <submittedName>
        <fullName evidence="4">Beta-lactamase</fullName>
        <ecNumber evidence="4">3.5.2.6</ecNumber>
    </submittedName>
</protein>
<reference evidence="4" key="1">
    <citation type="submission" date="2016-04" db="EMBL/GenBank/DDBJ databases">
        <authorList>
            <person name="Evans L.H."/>
            <person name="Alamgir A."/>
            <person name="Owens N."/>
            <person name="Weber N.D."/>
            <person name="Virtaneva K."/>
            <person name="Barbian K."/>
            <person name="Babar A."/>
            <person name="Rosenke K."/>
        </authorList>
    </citation>
    <scope>NUCLEOTIDE SEQUENCE</scope>
    <source>
        <strain evidence="4">Nono1</strain>
    </source>
</reference>
<dbReference type="InterPro" id="IPR012338">
    <property type="entry name" value="Beta-lactam/transpept-like"/>
</dbReference>
<dbReference type="RefSeq" id="WP_225268831.1">
    <property type="nucleotide sequence ID" value="NZ_CP084058.1"/>
</dbReference>
<dbReference type="SUPFAM" id="SSF56601">
    <property type="entry name" value="beta-lactamase/transpeptidase-like"/>
    <property type="match status" value="1"/>
</dbReference>
<dbReference type="PROSITE" id="PS51257">
    <property type="entry name" value="PROKAR_LIPOPROTEIN"/>
    <property type="match status" value="1"/>
</dbReference>
<dbReference type="EC" id="3.5.2.6" evidence="4"/>
<proteinExistence type="predicted"/>
<dbReference type="AlphaFoldDB" id="A0A1M4EN07"/>
<organism evidence="4">
    <name type="scientific">Nonomuraea gerenzanensis</name>
    <dbReference type="NCBI Taxonomy" id="93944"/>
    <lineage>
        <taxon>Bacteria</taxon>
        <taxon>Bacillati</taxon>
        <taxon>Actinomycetota</taxon>
        <taxon>Actinomycetes</taxon>
        <taxon>Streptosporangiales</taxon>
        <taxon>Streptosporangiaceae</taxon>
        <taxon>Nonomuraea</taxon>
    </lineage>
</organism>
<dbReference type="PANTHER" id="PTHR35333">
    <property type="entry name" value="BETA-LACTAMASE"/>
    <property type="match status" value="1"/>
</dbReference>
<dbReference type="GO" id="GO:0046677">
    <property type="term" value="P:response to antibiotic"/>
    <property type="evidence" value="ECO:0007669"/>
    <property type="project" value="InterPro"/>
</dbReference>
<dbReference type="InterPro" id="IPR000871">
    <property type="entry name" value="Beta-lactam_class-A"/>
</dbReference>
<evidence type="ECO:0000259" key="2">
    <source>
        <dbReference type="Pfam" id="PF13354"/>
    </source>
</evidence>
<dbReference type="InterPro" id="IPR040846">
    <property type="entry name" value="ORF_12_N"/>
</dbReference>
<feature type="domain" description="Beta-lactamase class A catalytic" evidence="2">
    <location>
        <begin position="182"/>
        <end position="283"/>
    </location>
</feature>
<evidence type="ECO:0000313" key="4">
    <source>
        <dbReference type="EMBL" id="SBP00219.1"/>
    </source>
</evidence>
<dbReference type="EMBL" id="LT559118">
    <property type="protein sequence ID" value="SBP00219.1"/>
    <property type="molecule type" value="Genomic_DNA"/>
</dbReference>
<dbReference type="Gene3D" id="3.10.450.280">
    <property type="match status" value="1"/>
</dbReference>
<evidence type="ECO:0000259" key="3">
    <source>
        <dbReference type="Pfam" id="PF18042"/>
    </source>
</evidence>
<feature type="signal peptide" evidence="1">
    <location>
        <begin position="1"/>
        <end position="24"/>
    </location>
</feature>
<evidence type="ECO:0000256" key="1">
    <source>
        <dbReference type="SAM" id="SignalP"/>
    </source>
</evidence>
<dbReference type="Pfam" id="PF18042">
    <property type="entry name" value="ORF_12_N"/>
    <property type="match status" value="1"/>
</dbReference>
<feature type="chain" id="PRO_5038881218" evidence="1">
    <location>
        <begin position="25"/>
        <end position="449"/>
    </location>
</feature>
<gene>
    <name evidence="4" type="ORF">BN4615_P9735</name>
</gene>
<dbReference type="InterPro" id="IPR045155">
    <property type="entry name" value="Beta-lactam_cat"/>
</dbReference>
<keyword evidence="1" id="KW-0732">Signal</keyword>
<name>A0A1M4EN07_9ACTN</name>
<dbReference type="GO" id="GO:0008800">
    <property type="term" value="F:beta-lactamase activity"/>
    <property type="evidence" value="ECO:0007669"/>
    <property type="project" value="UniProtKB-EC"/>
</dbReference>
<dbReference type="Pfam" id="PF13354">
    <property type="entry name" value="Beta-lactamase2"/>
    <property type="match status" value="1"/>
</dbReference>
<feature type="domain" description="ORF 12 gene product N-terminal" evidence="3">
    <location>
        <begin position="47"/>
        <end position="135"/>
    </location>
</feature>
<dbReference type="Gene3D" id="3.40.710.10">
    <property type="entry name" value="DD-peptidase/beta-lactamase superfamily"/>
    <property type="match status" value="1"/>
</dbReference>
<dbReference type="GO" id="GO:0030655">
    <property type="term" value="P:beta-lactam antibiotic catabolic process"/>
    <property type="evidence" value="ECO:0007669"/>
    <property type="project" value="InterPro"/>
</dbReference>
<dbReference type="PANTHER" id="PTHR35333:SF5">
    <property type="entry name" value="CONSERVED LIPOPROTEIN LPQF-RELATED"/>
    <property type="match status" value="1"/>
</dbReference>